<sequence>MGTSQITAPSRGPSPVPGDATPSSGVIHINFRHAAGFTVIGNHLTQHRGLSLTAIGLAAHIQSLPAGARIGIKHLAERFPESETRIAAALRELEAHGYLHRSRVRLPDGRIVTRTVSYNQPGADASAAAAPQPRTRRGKPATPLPPPQPPRETAPEPRPTPPPAPVPQPQPLLARTLVPAPTAHTTPPPPLPQPQELTPELQRAATALLADLRRHAPQLTLSEHDIRTLAPGIATWLERDAHPDTIRHTLTTDLPNPLKHPAKLLRHRITTLLPPPLPGTQDIAALARPGVIVIPLQNCDHCDRAFRSRHPGHCRDCRTDLHTAA</sequence>
<dbReference type="Proteomes" id="UP001596915">
    <property type="component" value="Unassembled WGS sequence"/>
</dbReference>
<evidence type="ECO:0000256" key="1">
    <source>
        <dbReference type="SAM" id="MobiDB-lite"/>
    </source>
</evidence>
<dbReference type="Gene3D" id="1.10.10.10">
    <property type="entry name" value="Winged helix-like DNA-binding domain superfamily/Winged helix DNA-binding domain"/>
    <property type="match status" value="1"/>
</dbReference>
<proteinExistence type="predicted"/>
<accession>A0ABW2WVN1</accession>
<comment type="caution">
    <text evidence="2">The sequence shown here is derived from an EMBL/GenBank/DDBJ whole genome shotgun (WGS) entry which is preliminary data.</text>
</comment>
<evidence type="ECO:0000313" key="2">
    <source>
        <dbReference type="EMBL" id="MFD0625571.1"/>
    </source>
</evidence>
<organism evidence="2 3">
    <name type="scientific">Streptomyces sanglieri</name>
    <dbReference type="NCBI Taxonomy" id="193460"/>
    <lineage>
        <taxon>Bacteria</taxon>
        <taxon>Bacillati</taxon>
        <taxon>Actinomycetota</taxon>
        <taxon>Actinomycetes</taxon>
        <taxon>Kitasatosporales</taxon>
        <taxon>Streptomycetaceae</taxon>
        <taxon>Streptomyces</taxon>
    </lineage>
</organism>
<name>A0ABW2WVN1_9ACTN</name>
<dbReference type="EMBL" id="JBHTGL010000008">
    <property type="protein sequence ID" value="MFD0625571.1"/>
    <property type="molecule type" value="Genomic_DNA"/>
</dbReference>
<protein>
    <submittedName>
        <fullName evidence="2">Helix-turn-helix domain-containing protein</fullName>
    </submittedName>
</protein>
<feature type="region of interest" description="Disordered" evidence="1">
    <location>
        <begin position="116"/>
        <end position="171"/>
    </location>
</feature>
<feature type="compositionally biased region" description="Pro residues" evidence="1">
    <location>
        <begin position="142"/>
        <end position="170"/>
    </location>
</feature>
<keyword evidence="3" id="KW-1185">Reference proteome</keyword>
<gene>
    <name evidence="2" type="ORF">ACFQ2K_25305</name>
</gene>
<dbReference type="InterPro" id="IPR036388">
    <property type="entry name" value="WH-like_DNA-bd_sf"/>
</dbReference>
<evidence type="ECO:0000313" key="3">
    <source>
        <dbReference type="Proteomes" id="UP001596915"/>
    </source>
</evidence>
<reference evidence="3" key="1">
    <citation type="journal article" date="2019" name="Int. J. Syst. Evol. Microbiol.">
        <title>The Global Catalogue of Microorganisms (GCM) 10K type strain sequencing project: providing services to taxonomists for standard genome sequencing and annotation.</title>
        <authorList>
            <consortium name="The Broad Institute Genomics Platform"/>
            <consortium name="The Broad Institute Genome Sequencing Center for Infectious Disease"/>
            <person name="Wu L."/>
            <person name="Ma J."/>
        </authorList>
    </citation>
    <scope>NUCLEOTIDE SEQUENCE [LARGE SCALE GENOMIC DNA]</scope>
    <source>
        <strain evidence="3">JCM 12607</strain>
    </source>
</reference>
<feature type="region of interest" description="Disordered" evidence="1">
    <location>
        <begin position="1"/>
        <end position="23"/>
    </location>
</feature>